<protein>
    <submittedName>
        <fullName evidence="2">Uncharacterized protein</fullName>
    </submittedName>
</protein>
<dbReference type="AlphaFoldDB" id="A0A8J5FJS9"/>
<name>A0A8J5FJS9_ZINOF</name>
<reference evidence="2 3" key="1">
    <citation type="submission" date="2020-08" db="EMBL/GenBank/DDBJ databases">
        <title>Plant Genome Project.</title>
        <authorList>
            <person name="Zhang R.-G."/>
        </authorList>
    </citation>
    <scope>NUCLEOTIDE SEQUENCE [LARGE SCALE GENOMIC DNA]</scope>
    <source>
        <tissue evidence="2">Rhizome</tissue>
    </source>
</reference>
<dbReference type="OrthoDB" id="695942at2759"/>
<proteinExistence type="predicted"/>
<gene>
    <name evidence="2" type="ORF">ZIOFF_054071</name>
</gene>
<dbReference type="EMBL" id="JACMSC010000015">
    <property type="protein sequence ID" value="KAG6485512.1"/>
    <property type="molecule type" value="Genomic_DNA"/>
</dbReference>
<sequence length="456" mass="53027">MMRGRSFDERRKRRRLEDVSFKIRETKAGPPQKKPRLSLPRSPSMLSSGYFVRAVGDVLVDYKEPVFDWEMTDDAWYFWDFVPFGADISMRDKNPEGTFEEDKKRADEALDRMQTKINLEYEVYKTCRFLSDNVLVSGRQVQPRWSGTPLRSAKEQPEELISVMQLCEQLYSSPLTKSFLSDPENSKPYSPKLGKWLIEKQENGRLMFEPLVASRKKTFNLNPESHSDIRLGSQLYFGHNSCVPSTDMLSSWLGYMQEPILDSTFSDRHGIVVKSSDLSLVPNEVQHLLPVMQPANQNFLHLSRNSIMAPNQRQYLQDLNHDSLYLLRNSMIAPNQQHQQVAMQHEMPNFRAVNCKQQYPQHLNQDSAYLSRNTIIAPNQQQQNMDNLMSTFGAGNCDQQQRLGCIRQHRPWTSDPASDIETWSTHPFDPLMPQHNIDQNSVCYDHLHSQNYFPTW</sequence>
<dbReference type="Proteomes" id="UP000734854">
    <property type="component" value="Unassembled WGS sequence"/>
</dbReference>
<evidence type="ECO:0000313" key="3">
    <source>
        <dbReference type="Proteomes" id="UP000734854"/>
    </source>
</evidence>
<evidence type="ECO:0000256" key="1">
    <source>
        <dbReference type="SAM" id="MobiDB-lite"/>
    </source>
</evidence>
<feature type="region of interest" description="Disordered" evidence="1">
    <location>
        <begin position="22"/>
        <end position="41"/>
    </location>
</feature>
<keyword evidence="3" id="KW-1185">Reference proteome</keyword>
<organism evidence="2 3">
    <name type="scientific">Zingiber officinale</name>
    <name type="common">Ginger</name>
    <name type="synonym">Amomum zingiber</name>
    <dbReference type="NCBI Taxonomy" id="94328"/>
    <lineage>
        <taxon>Eukaryota</taxon>
        <taxon>Viridiplantae</taxon>
        <taxon>Streptophyta</taxon>
        <taxon>Embryophyta</taxon>
        <taxon>Tracheophyta</taxon>
        <taxon>Spermatophyta</taxon>
        <taxon>Magnoliopsida</taxon>
        <taxon>Liliopsida</taxon>
        <taxon>Zingiberales</taxon>
        <taxon>Zingiberaceae</taxon>
        <taxon>Zingiber</taxon>
    </lineage>
</organism>
<evidence type="ECO:0000313" key="2">
    <source>
        <dbReference type="EMBL" id="KAG6485512.1"/>
    </source>
</evidence>
<accession>A0A8J5FJS9</accession>
<comment type="caution">
    <text evidence="2">The sequence shown here is derived from an EMBL/GenBank/DDBJ whole genome shotgun (WGS) entry which is preliminary data.</text>
</comment>